<evidence type="ECO:0000313" key="7">
    <source>
        <dbReference type="Proteomes" id="UP001201812"/>
    </source>
</evidence>
<feature type="region of interest" description="Disordered" evidence="4">
    <location>
        <begin position="504"/>
        <end position="553"/>
    </location>
</feature>
<dbReference type="EMBL" id="JAKKPZ010000002">
    <property type="protein sequence ID" value="KAI1726670.1"/>
    <property type="molecule type" value="Genomic_DNA"/>
</dbReference>
<feature type="compositionally biased region" description="Polar residues" evidence="4">
    <location>
        <begin position="622"/>
        <end position="662"/>
    </location>
</feature>
<dbReference type="Proteomes" id="UP001201812">
    <property type="component" value="Unassembled WGS sequence"/>
</dbReference>
<feature type="region of interest" description="Disordered" evidence="4">
    <location>
        <begin position="199"/>
        <end position="238"/>
    </location>
</feature>
<evidence type="ECO:0000256" key="2">
    <source>
        <dbReference type="ARBA" id="ARBA00022829"/>
    </source>
</evidence>
<proteinExistence type="inferred from homology"/>
<feature type="compositionally biased region" description="Polar residues" evidence="4">
    <location>
        <begin position="397"/>
        <end position="413"/>
    </location>
</feature>
<feature type="compositionally biased region" description="Basic and acidic residues" evidence="4">
    <location>
        <begin position="203"/>
        <end position="212"/>
    </location>
</feature>
<feature type="compositionally biased region" description="Polar residues" evidence="4">
    <location>
        <begin position="567"/>
        <end position="590"/>
    </location>
</feature>
<protein>
    <recommendedName>
        <fullName evidence="5">Shugoshin C-terminal domain-containing protein</fullName>
    </recommendedName>
</protein>
<feature type="region of interest" description="Disordered" evidence="4">
    <location>
        <begin position="567"/>
        <end position="663"/>
    </location>
</feature>
<dbReference type="InterPro" id="IPR011515">
    <property type="entry name" value="Shugoshin_C"/>
</dbReference>
<feature type="compositionally biased region" description="Polar residues" evidence="4">
    <location>
        <begin position="227"/>
        <end position="238"/>
    </location>
</feature>
<dbReference type="GO" id="GO:0005634">
    <property type="term" value="C:nucleus"/>
    <property type="evidence" value="ECO:0007669"/>
    <property type="project" value="InterPro"/>
</dbReference>
<feature type="compositionally biased region" description="Basic and acidic residues" evidence="4">
    <location>
        <begin position="609"/>
        <end position="621"/>
    </location>
</feature>
<reference evidence="6" key="1">
    <citation type="submission" date="2022-01" db="EMBL/GenBank/DDBJ databases">
        <title>Genome Sequence Resource for Two Populations of Ditylenchus destructor, the Migratory Endoparasitic Phytonematode.</title>
        <authorList>
            <person name="Zhang H."/>
            <person name="Lin R."/>
            <person name="Xie B."/>
        </authorList>
    </citation>
    <scope>NUCLEOTIDE SEQUENCE</scope>
    <source>
        <strain evidence="6">BazhouSP</strain>
    </source>
</reference>
<name>A0AAD4NJ53_9BILA</name>
<keyword evidence="7" id="KW-1185">Reference proteome</keyword>
<keyword evidence="3" id="KW-0175">Coiled coil</keyword>
<feature type="compositionally biased region" description="Polar residues" evidence="4">
    <location>
        <begin position="537"/>
        <end position="547"/>
    </location>
</feature>
<evidence type="ECO:0000259" key="5">
    <source>
        <dbReference type="Pfam" id="PF07557"/>
    </source>
</evidence>
<feature type="region of interest" description="Disordered" evidence="4">
    <location>
        <begin position="250"/>
        <end position="421"/>
    </location>
</feature>
<dbReference type="GO" id="GO:0045132">
    <property type="term" value="P:meiotic chromosome segregation"/>
    <property type="evidence" value="ECO:0007669"/>
    <property type="project" value="InterPro"/>
</dbReference>
<comment type="similarity">
    <text evidence="1">Belongs to the shugoshin family.</text>
</comment>
<evidence type="ECO:0000256" key="3">
    <source>
        <dbReference type="SAM" id="Coils"/>
    </source>
</evidence>
<feature type="domain" description="Shugoshin C-terminal" evidence="5">
    <location>
        <begin position="666"/>
        <end position="690"/>
    </location>
</feature>
<evidence type="ECO:0000313" key="6">
    <source>
        <dbReference type="EMBL" id="KAI1726670.1"/>
    </source>
</evidence>
<evidence type="ECO:0000256" key="1">
    <source>
        <dbReference type="ARBA" id="ARBA00010845"/>
    </source>
</evidence>
<feature type="compositionally biased region" description="Polar residues" evidence="4">
    <location>
        <begin position="250"/>
        <end position="261"/>
    </location>
</feature>
<feature type="compositionally biased region" description="Basic and acidic residues" evidence="4">
    <location>
        <begin position="366"/>
        <end position="379"/>
    </location>
</feature>
<dbReference type="Pfam" id="PF07557">
    <property type="entry name" value="Shugoshin_C"/>
    <property type="match status" value="1"/>
</dbReference>
<dbReference type="GO" id="GO:0000775">
    <property type="term" value="C:chromosome, centromeric region"/>
    <property type="evidence" value="ECO:0007669"/>
    <property type="project" value="InterPro"/>
</dbReference>
<keyword evidence="2" id="KW-0159">Chromosome partition</keyword>
<feature type="compositionally biased region" description="Polar residues" evidence="4">
    <location>
        <begin position="598"/>
        <end position="608"/>
    </location>
</feature>
<organism evidence="6 7">
    <name type="scientific">Ditylenchus destructor</name>
    <dbReference type="NCBI Taxonomy" id="166010"/>
    <lineage>
        <taxon>Eukaryota</taxon>
        <taxon>Metazoa</taxon>
        <taxon>Ecdysozoa</taxon>
        <taxon>Nematoda</taxon>
        <taxon>Chromadorea</taxon>
        <taxon>Rhabditida</taxon>
        <taxon>Tylenchina</taxon>
        <taxon>Tylenchomorpha</taxon>
        <taxon>Sphaerularioidea</taxon>
        <taxon>Anguinidae</taxon>
        <taxon>Anguininae</taxon>
        <taxon>Ditylenchus</taxon>
    </lineage>
</organism>
<dbReference type="AlphaFoldDB" id="A0AAD4NJ53"/>
<feature type="compositionally biased region" description="Polar residues" evidence="4">
    <location>
        <begin position="321"/>
        <end position="345"/>
    </location>
</feature>
<gene>
    <name evidence="6" type="ORF">DdX_03397</name>
</gene>
<feature type="compositionally biased region" description="Polar residues" evidence="4">
    <location>
        <begin position="504"/>
        <end position="515"/>
    </location>
</feature>
<sequence length="691" mass="76474">MSLKNKLAKAFRVDNDGVMASNQTLLQNKAQISLLYQLEQRKCQKLEDTVAQLNERIRALTNEKDDARIELLVTDRLKRKLGQLKAITNKTIASLESGLKEFHNFVSDIDHAISEQSKSGAVQSHSSVAIKPELLLPRFQPRLARVAESPMVAPVTDITNFRPSVGGLKQPAQGSNMADDPSNVNVEIATANPVAAENISTEENQRSCALRDKNKRNTRSSRVKVGQFQSPADPNSLSDTMNMEDEFLTPTSQFGCRNSDQTKGRKSSISKHVVLADLNKEPMHTSTPKQKKSETQKLQVDLRELDINKTAEKDAKKTMELANNSGKSGSFSTSTRKSNRRSLSAKTLGRANSAREAITNEIVEDTAIKDDGHNSKVSEKQTPSSTSTRRSTRSANRKSQAFTSSLRDVNINKTTERDVSNTKVQNNVQTENMDVVDESVVNETVSSESVRKEQKRSIGNKIANYGGTPARIKTKAVQLRQVAFSNITERCRSKLSSYNNYRLSGPSFANGSNADSLEGSKKPKRIRREKRAYSPSELYSSNPQSFTKRQKQAEAVVALEEQSMSSQFADQSDMQSQSLHVSTRRNSVTLLSEKRKGNVSSTMATNETKNLESDSSVKDNNNKGQLTTSKGSSKNPSRFTPTPSTSRQNIGTLEQSSSNFSVMHSGRVKRTAATMVPSYKLPPLNVKMRRE</sequence>
<feature type="coiled-coil region" evidence="3">
    <location>
        <begin position="36"/>
        <end position="70"/>
    </location>
</feature>
<evidence type="ECO:0000256" key="4">
    <source>
        <dbReference type="SAM" id="MobiDB-lite"/>
    </source>
</evidence>
<comment type="caution">
    <text evidence="6">The sequence shown here is derived from an EMBL/GenBank/DDBJ whole genome shotgun (WGS) entry which is preliminary data.</text>
</comment>
<feature type="compositionally biased region" description="Basic and acidic residues" evidence="4">
    <location>
        <begin position="291"/>
        <end position="319"/>
    </location>
</feature>
<feature type="compositionally biased region" description="Basic residues" evidence="4">
    <location>
        <begin position="213"/>
        <end position="222"/>
    </location>
</feature>
<accession>A0AAD4NJ53</accession>